<keyword evidence="12" id="KW-1133">Transmembrane helix</keyword>
<evidence type="ECO:0000256" key="3">
    <source>
        <dbReference type="ARBA" id="ARBA00022475"/>
    </source>
</evidence>
<dbReference type="SMART" id="SM00064">
    <property type="entry name" value="FYVE"/>
    <property type="match status" value="1"/>
</dbReference>
<keyword evidence="3" id="KW-1003">Cell membrane</keyword>
<name>A0A7S1XPX9_9STRA</name>
<evidence type="ECO:0000256" key="2">
    <source>
        <dbReference type="ARBA" id="ARBA00004651"/>
    </source>
</evidence>
<keyword evidence="11" id="KW-0442">Lipid degradation</keyword>
<keyword evidence="13" id="KW-0443">Lipid metabolism</keyword>
<evidence type="ECO:0000256" key="7">
    <source>
        <dbReference type="ARBA" id="ARBA00022771"/>
    </source>
</evidence>
<dbReference type="Pfam" id="PF01764">
    <property type="entry name" value="Lipase_3"/>
    <property type="match status" value="1"/>
</dbReference>
<dbReference type="InterPro" id="IPR002921">
    <property type="entry name" value="Fungal_lipase-type"/>
</dbReference>
<evidence type="ECO:0000256" key="9">
    <source>
        <dbReference type="ARBA" id="ARBA00022833"/>
    </source>
</evidence>
<evidence type="ECO:0000256" key="6">
    <source>
        <dbReference type="ARBA" id="ARBA00022723"/>
    </source>
</evidence>
<keyword evidence="8" id="KW-0378">Hydrolase</keyword>
<dbReference type="GO" id="GO:0005886">
    <property type="term" value="C:plasma membrane"/>
    <property type="evidence" value="ECO:0007669"/>
    <property type="project" value="UniProtKB-SubCell"/>
</dbReference>
<organism evidence="20">
    <name type="scientific">Phaeomonas parva</name>
    <dbReference type="NCBI Taxonomy" id="124430"/>
    <lineage>
        <taxon>Eukaryota</taxon>
        <taxon>Sar</taxon>
        <taxon>Stramenopiles</taxon>
        <taxon>Ochrophyta</taxon>
        <taxon>Pinguiophyceae</taxon>
        <taxon>Pinguiochrysidales</taxon>
        <taxon>Pinguiochrysidaceae</taxon>
        <taxon>Phaeomonas</taxon>
    </lineage>
</organism>
<dbReference type="SUPFAM" id="SSF57903">
    <property type="entry name" value="FYVE/PHD zinc finger"/>
    <property type="match status" value="1"/>
</dbReference>
<evidence type="ECO:0000256" key="11">
    <source>
        <dbReference type="ARBA" id="ARBA00022963"/>
    </source>
</evidence>
<dbReference type="AlphaFoldDB" id="A0A7S1XPX9"/>
<keyword evidence="6" id="KW-0479">Metal-binding</keyword>
<evidence type="ECO:0000256" key="10">
    <source>
        <dbReference type="ARBA" id="ARBA00022837"/>
    </source>
</evidence>
<proteinExistence type="predicted"/>
<reference evidence="20" key="1">
    <citation type="submission" date="2021-01" db="EMBL/GenBank/DDBJ databases">
        <authorList>
            <person name="Corre E."/>
            <person name="Pelletier E."/>
            <person name="Niang G."/>
            <person name="Scheremetjew M."/>
            <person name="Finn R."/>
            <person name="Kale V."/>
            <person name="Holt S."/>
            <person name="Cochrane G."/>
            <person name="Meng A."/>
            <person name="Brown T."/>
            <person name="Cohen L."/>
        </authorList>
    </citation>
    <scope>NUCLEOTIDE SEQUENCE</scope>
    <source>
        <strain evidence="20">CCMP2877</strain>
    </source>
</reference>
<feature type="region of interest" description="Disordered" evidence="18">
    <location>
        <begin position="1"/>
        <end position="20"/>
    </location>
</feature>
<keyword evidence="5" id="KW-0812">Transmembrane</keyword>
<keyword evidence="10" id="KW-0106">Calcium</keyword>
<sequence>MNLEVEAGGGGDSNSDVAFQDVADAAAEGDAAAGGGKGGEGAADVADAADGADAADATAGSTTDPLRPVTSEDLALIMKYGPLALHFLYGGRSAVDTQLLARNQGWSLIFIEPDSTLNSPAFALFANKTTKVACLAVRGTATITDVVTDIRARPVKFPPELKDLDLPGWRPNPNPKEPITNAWQELAASTDGNAESMACLGMATAAEWLASETCTPLCQLAREGYEIVLTGHSLGAAVATLLGALLRGDGLLPDLAVVGFSTPACTSRFLAEQCRNFSRHVVLHDDVIPRITPRGLRGLVNDIVAANQSNEWQPQLKEDLDALGERVRSVWAPRKRSTKKLALRMDPNKGSDDESNSPSAAAKAPVPIIWVGAPIDEADMEEEEAKGAEADPNPKAEAEAEADATAIGMEEAEEAAEDPHVELEPREEGVMVSRPVMPEVYVPGDVLHIYSHRGVYHAVWVPFDFVDLGEIKPLPNMLKDHAANSVWEALREVCAVRKATEVPPAWVPYDAAAVCSCCDAAFTWASTLQSKAQEARDKHNCRACGNLVCAPCSSQRVSLPQYGLLEPSRVCDKCYYTLFEL</sequence>
<evidence type="ECO:0000256" key="15">
    <source>
        <dbReference type="ARBA" id="ARBA00024531"/>
    </source>
</evidence>
<dbReference type="InterPro" id="IPR000306">
    <property type="entry name" value="Znf_FYVE"/>
</dbReference>
<dbReference type="InterPro" id="IPR029058">
    <property type="entry name" value="AB_hydrolase_fold"/>
</dbReference>
<dbReference type="CDD" id="cd00519">
    <property type="entry name" value="Lipase_3"/>
    <property type="match status" value="1"/>
</dbReference>
<dbReference type="PROSITE" id="PS50178">
    <property type="entry name" value="ZF_FYVE"/>
    <property type="match status" value="1"/>
</dbReference>
<keyword evidence="9" id="KW-0862">Zinc</keyword>
<evidence type="ECO:0000256" key="4">
    <source>
        <dbReference type="ARBA" id="ARBA00022553"/>
    </source>
</evidence>
<dbReference type="PANTHER" id="PTHR45792:SF8">
    <property type="entry name" value="DIACYLGLYCEROL LIPASE-ALPHA"/>
    <property type="match status" value="1"/>
</dbReference>
<keyword evidence="7 17" id="KW-0863">Zinc-finger</keyword>
<dbReference type="InterPro" id="IPR011011">
    <property type="entry name" value="Znf_FYVE_PHD"/>
</dbReference>
<feature type="compositionally biased region" description="Basic and acidic residues" evidence="18">
    <location>
        <begin position="385"/>
        <end position="398"/>
    </location>
</feature>
<dbReference type="GO" id="GO:0016298">
    <property type="term" value="F:lipase activity"/>
    <property type="evidence" value="ECO:0007669"/>
    <property type="project" value="TreeGrafter"/>
</dbReference>
<dbReference type="Pfam" id="PF01363">
    <property type="entry name" value="FYVE"/>
    <property type="match status" value="1"/>
</dbReference>
<evidence type="ECO:0000256" key="13">
    <source>
        <dbReference type="ARBA" id="ARBA00023098"/>
    </source>
</evidence>
<dbReference type="InterPro" id="IPR017455">
    <property type="entry name" value="Znf_FYVE-rel"/>
</dbReference>
<dbReference type="InterPro" id="IPR013083">
    <property type="entry name" value="Znf_RING/FYVE/PHD"/>
</dbReference>
<evidence type="ECO:0000256" key="5">
    <source>
        <dbReference type="ARBA" id="ARBA00022692"/>
    </source>
</evidence>
<evidence type="ECO:0000256" key="18">
    <source>
        <dbReference type="SAM" id="MobiDB-lite"/>
    </source>
</evidence>
<dbReference type="InterPro" id="IPR052214">
    <property type="entry name" value="DAG_Lipase-Related"/>
</dbReference>
<protein>
    <recommendedName>
        <fullName evidence="16">sn-1-specific diacylglycerol lipase</fullName>
        <ecNumber evidence="16">3.1.1.116</ecNumber>
    </recommendedName>
</protein>
<comment type="cofactor">
    <cofactor evidence="1">
        <name>Ca(2+)</name>
        <dbReference type="ChEBI" id="CHEBI:29108"/>
    </cofactor>
</comment>
<comment type="subcellular location">
    <subcellularLocation>
        <location evidence="2">Cell membrane</location>
        <topology evidence="2">Multi-pass membrane protein</topology>
    </subcellularLocation>
</comment>
<evidence type="ECO:0000256" key="12">
    <source>
        <dbReference type="ARBA" id="ARBA00022989"/>
    </source>
</evidence>
<dbReference type="SUPFAM" id="SSF53474">
    <property type="entry name" value="alpha/beta-Hydrolases"/>
    <property type="match status" value="1"/>
</dbReference>
<comment type="catalytic activity">
    <reaction evidence="15">
        <text>a 1,2-diacyl-sn-glycerol + H2O = a 2-acylglycerol + a fatty acid + H(+)</text>
        <dbReference type="Rhea" id="RHEA:33275"/>
        <dbReference type="ChEBI" id="CHEBI:15377"/>
        <dbReference type="ChEBI" id="CHEBI:15378"/>
        <dbReference type="ChEBI" id="CHEBI:17389"/>
        <dbReference type="ChEBI" id="CHEBI:17815"/>
        <dbReference type="ChEBI" id="CHEBI:28868"/>
        <dbReference type="EC" id="3.1.1.116"/>
    </reaction>
    <physiologicalReaction direction="left-to-right" evidence="15">
        <dbReference type="Rhea" id="RHEA:33276"/>
    </physiologicalReaction>
</comment>
<keyword evidence="14" id="KW-0472">Membrane</keyword>
<dbReference type="Gene3D" id="3.30.40.10">
    <property type="entry name" value="Zinc/RING finger domain, C3HC4 (zinc finger)"/>
    <property type="match status" value="1"/>
</dbReference>
<dbReference type="GO" id="GO:0008270">
    <property type="term" value="F:zinc ion binding"/>
    <property type="evidence" value="ECO:0007669"/>
    <property type="project" value="UniProtKB-KW"/>
</dbReference>
<dbReference type="EC" id="3.1.1.116" evidence="16"/>
<gene>
    <name evidence="20" type="ORF">PPAR1163_LOCUS11790</name>
</gene>
<feature type="region of interest" description="Disordered" evidence="18">
    <location>
        <begin position="380"/>
        <end position="401"/>
    </location>
</feature>
<evidence type="ECO:0000259" key="19">
    <source>
        <dbReference type="PROSITE" id="PS50178"/>
    </source>
</evidence>
<evidence type="ECO:0000256" key="14">
    <source>
        <dbReference type="ARBA" id="ARBA00023136"/>
    </source>
</evidence>
<evidence type="ECO:0000313" key="20">
    <source>
        <dbReference type="EMBL" id="CAD9253423.1"/>
    </source>
</evidence>
<dbReference type="Gene3D" id="3.40.50.1820">
    <property type="entry name" value="alpha/beta hydrolase"/>
    <property type="match status" value="1"/>
</dbReference>
<keyword evidence="4" id="KW-0597">Phosphoprotein</keyword>
<dbReference type="EMBL" id="HBGJ01018422">
    <property type="protein sequence ID" value="CAD9253423.1"/>
    <property type="molecule type" value="Transcribed_RNA"/>
</dbReference>
<evidence type="ECO:0000256" key="8">
    <source>
        <dbReference type="ARBA" id="ARBA00022801"/>
    </source>
</evidence>
<feature type="region of interest" description="Disordered" evidence="18">
    <location>
        <begin position="338"/>
        <end position="363"/>
    </location>
</feature>
<evidence type="ECO:0000256" key="17">
    <source>
        <dbReference type="PROSITE-ProRule" id="PRU00091"/>
    </source>
</evidence>
<evidence type="ECO:0000256" key="1">
    <source>
        <dbReference type="ARBA" id="ARBA00001913"/>
    </source>
</evidence>
<dbReference type="GO" id="GO:0016042">
    <property type="term" value="P:lipid catabolic process"/>
    <property type="evidence" value="ECO:0007669"/>
    <property type="project" value="UniProtKB-KW"/>
</dbReference>
<feature type="domain" description="FYVE-type" evidence="19">
    <location>
        <begin position="509"/>
        <end position="579"/>
    </location>
</feature>
<evidence type="ECO:0000256" key="16">
    <source>
        <dbReference type="ARBA" id="ARBA00026104"/>
    </source>
</evidence>
<accession>A0A7S1XPX9</accession>
<dbReference type="PANTHER" id="PTHR45792">
    <property type="entry name" value="DIACYLGLYCEROL LIPASE HOMOLOG-RELATED"/>
    <property type="match status" value="1"/>
</dbReference>